<organism evidence="1 2">
    <name type="scientific">Dendrothele bispora (strain CBS 962.96)</name>
    <dbReference type="NCBI Taxonomy" id="1314807"/>
    <lineage>
        <taxon>Eukaryota</taxon>
        <taxon>Fungi</taxon>
        <taxon>Dikarya</taxon>
        <taxon>Basidiomycota</taxon>
        <taxon>Agaricomycotina</taxon>
        <taxon>Agaricomycetes</taxon>
        <taxon>Agaricomycetidae</taxon>
        <taxon>Agaricales</taxon>
        <taxon>Agaricales incertae sedis</taxon>
        <taxon>Dendrothele</taxon>
    </lineage>
</organism>
<evidence type="ECO:0000313" key="2">
    <source>
        <dbReference type="Proteomes" id="UP000297245"/>
    </source>
</evidence>
<accession>A0A4S8L126</accession>
<reference evidence="1 2" key="1">
    <citation type="journal article" date="2019" name="Nat. Ecol. Evol.">
        <title>Megaphylogeny resolves global patterns of mushroom evolution.</title>
        <authorList>
            <person name="Varga T."/>
            <person name="Krizsan K."/>
            <person name="Foldi C."/>
            <person name="Dima B."/>
            <person name="Sanchez-Garcia M."/>
            <person name="Sanchez-Ramirez S."/>
            <person name="Szollosi G.J."/>
            <person name="Szarkandi J.G."/>
            <person name="Papp V."/>
            <person name="Albert L."/>
            <person name="Andreopoulos W."/>
            <person name="Angelini C."/>
            <person name="Antonin V."/>
            <person name="Barry K.W."/>
            <person name="Bougher N.L."/>
            <person name="Buchanan P."/>
            <person name="Buyck B."/>
            <person name="Bense V."/>
            <person name="Catcheside P."/>
            <person name="Chovatia M."/>
            <person name="Cooper J."/>
            <person name="Damon W."/>
            <person name="Desjardin D."/>
            <person name="Finy P."/>
            <person name="Geml J."/>
            <person name="Haridas S."/>
            <person name="Hughes K."/>
            <person name="Justo A."/>
            <person name="Karasinski D."/>
            <person name="Kautmanova I."/>
            <person name="Kiss B."/>
            <person name="Kocsube S."/>
            <person name="Kotiranta H."/>
            <person name="LaButti K.M."/>
            <person name="Lechner B.E."/>
            <person name="Liimatainen K."/>
            <person name="Lipzen A."/>
            <person name="Lukacs Z."/>
            <person name="Mihaltcheva S."/>
            <person name="Morgado L.N."/>
            <person name="Niskanen T."/>
            <person name="Noordeloos M.E."/>
            <person name="Ohm R.A."/>
            <person name="Ortiz-Santana B."/>
            <person name="Ovrebo C."/>
            <person name="Racz N."/>
            <person name="Riley R."/>
            <person name="Savchenko A."/>
            <person name="Shiryaev A."/>
            <person name="Soop K."/>
            <person name="Spirin V."/>
            <person name="Szebenyi C."/>
            <person name="Tomsovsky M."/>
            <person name="Tulloss R.E."/>
            <person name="Uehling J."/>
            <person name="Grigoriev I.V."/>
            <person name="Vagvolgyi C."/>
            <person name="Papp T."/>
            <person name="Martin F.M."/>
            <person name="Miettinen O."/>
            <person name="Hibbett D.S."/>
            <person name="Nagy L.G."/>
        </authorList>
    </citation>
    <scope>NUCLEOTIDE SEQUENCE [LARGE SCALE GENOMIC DNA]</scope>
    <source>
        <strain evidence="1 2">CBS 962.96</strain>
    </source>
</reference>
<sequence length="225" mass="25575">MSTINTGSAYVHPYSSIGSPVIDALGEFCTGFYTALFSGNETGVLQYISPDLTIVQSPTMPYNQSIFQGLSGAFSVAEQQNQYLLTNNLTIRVYTLGNTHCIANGVDPNATLLNNTLDTFRFEYFEETYIENGRIQAAKPYFYNIYPIMLNQMLERNAFEYVNWKNVDVKQKDAQIDAWFFRFKTTPNHGVAPDPVHFCPYSDEKSRKRVPPLRGTQHFGFLELI</sequence>
<name>A0A4S8L126_DENBC</name>
<proteinExistence type="predicted"/>
<dbReference type="EMBL" id="ML179763">
    <property type="protein sequence ID" value="THU82020.1"/>
    <property type="molecule type" value="Genomic_DNA"/>
</dbReference>
<dbReference type="AlphaFoldDB" id="A0A4S8L126"/>
<dbReference type="OrthoDB" id="3087061at2759"/>
<protein>
    <submittedName>
        <fullName evidence="1">Uncharacterized protein</fullName>
    </submittedName>
</protein>
<gene>
    <name evidence="1" type="ORF">K435DRAFT_844526</name>
</gene>
<keyword evidence="2" id="KW-1185">Reference proteome</keyword>
<evidence type="ECO:0000313" key="1">
    <source>
        <dbReference type="EMBL" id="THU82020.1"/>
    </source>
</evidence>
<dbReference type="Proteomes" id="UP000297245">
    <property type="component" value="Unassembled WGS sequence"/>
</dbReference>